<dbReference type="PANTHER" id="PTHR44591">
    <property type="entry name" value="STRESS RESPONSE REGULATOR PROTEIN 1"/>
    <property type="match status" value="1"/>
</dbReference>
<evidence type="ECO:0000259" key="3">
    <source>
        <dbReference type="PROSITE" id="PS50110"/>
    </source>
</evidence>
<dbReference type="InterPro" id="IPR050595">
    <property type="entry name" value="Bact_response_regulator"/>
</dbReference>
<evidence type="ECO:0000259" key="4">
    <source>
        <dbReference type="PROSITE" id="PS50930"/>
    </source>
</evidence>
<keyword evidence="1 2" id="KW-0597">Phosphoprotein</keyword>
<dbReference type="SMART" id="SM00448">
    <property type="entry name" value="REC"/>
    <property type="match status" value="1"/>
</dbReference>
<dbReference type="Gene3D" id="2.40.50.1020">
    <property type="entry name" value="LytTr DNA-binding domain"/>
    <property type="match status" value="1"/>
</dbReference>
<dbReference type="SMART" id="SM00850">
    <property type="entry name" value="LytTR"/>
    <property type="match status" value="1"/>
</dbReference>
<name>A0A937FBE3_9BACT</name>
<feature type="domain" description="Response regulatory" evidence="3">
    <location>
        <begin position="5"/>
        <end position="120"/>
    </location>
</feature>
<dbReference type="Proteomes" id="UP000659388">
    <property type="component" value="Unassembled WGS sequence"/>
</dbReference>
<keyword evidence="6" id="KW-1185">Reference proteome</keyword>
<evidence type="ECO:0000256" key="2">
    <source>
        <dbReference type="PROSITE-ProRule" id="PRU00169"/>
    </source>
</evidence>
<evidence type="ECO:0000256" key="1">
    <source>
        <dbReference type="ARBA" id="ARBA00022553"/>
    </source>
</evidence>
<organism evidence="5 6">
    <name type="scientific">Fulvivirga sediminis</name>
    <dbReference type="NCBI Taxonomy" id="2803949"/>
    <lineage>
        <taxon>Bacteria</taxon>
        <taxon>Pseudomonadati</taxon>
        <taxon>Bacteroidota</taxon>
        <taxon>Cytophagia</taxon>
        <taxon>Cytophagales</taxon>
        <taxon>Fulvivirgaceae</taxon>
        <taxon>Fulvivirga</taxon>
    </lineage>
</organism>
<dbReference type="InterPro" id="IPR001789">
    <property type="entry name" value="Sig_transdc_resp-reg_receiver"/>
</dbReference>
<dbReference type="PROSITE" id="PS50110">
    <property type="entry name" value="RESPONSE_REGULATORY"/>
    <property type="match status" value="1"/>
</dbReference>
<dbReference type="CDD" id="cd17534">
    <property type="entry name" value="REC_DC-like"/>
    <property type="match status" value="1"/>
</dbReference>
<dbReference type="PROSITE" id="PS50930">
    <property type="entry name" value="HTH_LYTTR"/>
    <property type="match status" value="1"/>
</dbReference>
<accession>A0A937FBE3</accession>
<dbReference type="EMBL" id="JAESIY010000007">
    <property type="protein sequence ID" value="MBL3657378.1"/>
    <property type="molecule type" value="Genomic_DNA"/>
</dbReference>
<dbReference type="AlphaFoldDB" id="A0A937FBE3"/>
<dbReference type="Pfam" id="PF04397">
    <property type="entry name" value="LytTR"/>
    <property type="match status" value="1"/>
</dbReference>
<sequence length="240" mass="27622">MERIKILIVEDELLIAEDLKMKLEDHQFIVLDTVDSGEQALLVLQNEEPDLILMDIHLAGDLDGIETADIIQNKYQIPVIYLSDHTDQETVDRAKTTRPVSYLSKPFKEGDLLRTLELAFYNATHKNSNSQSRLTDRILVRTDNQSAVMINYNDILYLEANRAYSYIITENKKYILSNSLKTVFDQFESDDFVKVSRSYVININQITGINGNMINLGTQHSVQMSSQYREMVINRINVVK</sequence>
<feature type="domain" description="HTH LytTR-type" evidence="4">
    <location>
        <begin position="139"/>
        <end position="209"/>
    </location>
</feature>
<dbReference type="RefSeq" id="WP_202245154.1">
    <property type="nucleotide sequence ID" value="NZ_JAESIY010000007.1"/>
</dbReference>
<dbReference type="GO" id="GO:0003677">
    <property type="term" value="F:DNA binding"/>
    <property type="evidence" value="ECO:0007669"/>
    <property type="project" value="InterPro"/>
</dbReference>
<evidence type="ECO:0000313" key="6">
    <source>
        <dbReference type="Proteomes" id="UP000659388"/>
    </source>
</evidence>
<protein>
    <submittedName>
        <fullName evidence="5">Response regulator</fullName>
    </submittedName>
</protein>
<dbReference type="GO" id="GO:0000160">
    <property type="term" value="P:phosphorelay signal transduction system"/>
    <property type="evidence" value="ECO:0007669"/>
    <property type="project" value="InterPro"/>
</dbReference>
<dbReference type="Gene3D" id="3.40.50.2300">
    <property type="match status" value="1"/>
</dbReference>
<evidence type="ECO:0000313" key="5">
    <source>
        <dbReference type="EMBL" id="MBL3657378.1"/>
    </source>
</evidence>
<dbReference type="PANTHER" id="PTHR44591:SF3">
    <property type="entry name" value="RESPONSE REGULATORY DOMAIN-CONTAINING PROTEIN"/>
    <property type="match status" value="1"/>
</dbReference>
<proteinExistence type="predicted"/>
<comment type="caution">
    <text evidence="5">The sequence shown here is derived from an EMBL/GenBank/DDBJ whole genome shotgun (WGS) entry which is preliminary data.</text>
</comment>
<gene>
    <name evidence="5" type="ORF">JL102_14620</name>
</gene>
<dbReference type="InterPro" id="IPR007492">
    <property type="entry name" value="LytTR_DNA-bd_dom"/>
</dbReference>
<dbReference type="SUPFAM" id="SSF52172">
    <property type="entry name" value="CheY-like"/>
    <property type="match status" value="1"/>
</dbReference>
<dbReference type="InterPro" id="IPR011006">
    <property type="entry name" value="CheY-like_superfamily"/>
</dbReference>
<feature type="modified residue" description="4-aspartylphosphate" evidence="2">
    <location>
        <position position="55"/>
    </location>
</feature>
<reference evidence="5" key="1">
    <citation type="submission" date="2021-01" db="EMBL/GenBank/DDBJ databases">
        <title>Fulvivirga kasyanovii gen. nov., sp nov., a novel member of the phylum Bacteroidetes isolated from seawater in a mussel farm.</title>
        <authorList>
            <person name="Zhao L.-H."/>
            <person name="Wang Z.-J."/>
        </authorList>
    </citation>
    <scope>NUCLEOTIDE SEQUENCE</scope>
    <source>
        <strain evidence="5">2943</strain>
    </source>
</reference>
<dbReference type="Pfam" id="PF00072">
    <property type="entry name" value="Response_reg"/>
    <property type="match status" value="1"/>
</dbReference>